<comment type="caution">
    <text evidence="2">The sequence shown here is derived from an EMBL/GenBank/DDBJ whole genome shotgun (WGS) entry which is preliminary data.</text>
</comment>
<dbReference type="AlphaFoldDB" id="A0A9P4L5R7"/>
<dbReference type="EMBL" id="ML976618">
    <property type="protein sequence ID" value="KAF1842288.1"/>
    <property type="molecule type" value="Genomic_DNA"/>
</dbReference>
<keyword evidence="3" id="KW-1185">Reference proteome</keyword>
<reference evidence="2" key="1">
    <citation type="submission" date="2020-01" db="EMBL/GenBank/DDBJ databases">
        <authorList>
            <consortium name="DOE Joint Genome Institute"/>
            <person name="Haridas S."/>
            <person name="Albert R."/>
            <person name="Binder M."/>
            <person name="Bloem J."/>
            <person name="Labutti K."/>
            <person name="Salamov A."/>
            <person name="Andreopoulos B."/>
            <person name="Baker S.E."/>
            <person name="Barry K."/>
            <person name="Bills G."/>
            <person name="Bluhm B.H."/>
            <person name="Cannon C."/>
            <person name="Castanera R."/>
            <person name="Culley D.E."/>
            <person name="Daum C."/>
            <person name="Ezra D."/>
            <person name="Gonzalez J.B."/>
            <person name="Henrissat B."/>
            <person name="Kuo A."/>
            <person name="Liang C."/>
            <person name="Lipzen A."/>
            <person name="Lutzoni F."/>
            <person name="Magnuson J."/>
            <person name="Mondo S."/>
            <person name="Nolan M."/>
            <person name="Ohm R."/>
            <person name="Pangilinan J."/>
            <person name="Park H.-J."/>
            <person name="Ramirez L."/>
            <person name="Alfaro M."/>
            <person name="Sun H."/>
            <person name="Tritt A."/>
            <person name="Yoshinaga Y."/>
            <person name="Zwiers L.-H."/>
            <person name="Turgeon B.G."/>
            <person name="Goodwin S.B."/>
            <person name="Spatafora J.W."/>
            <person name="Crous P.W."/>
            <person name="Grigoriev I.V."/>
        </authorList>
    </citation>
    <scope>NUCLEOTIDE SEQUENCE</scope>
    <source>
        <strain evidence="2">CBS 394.84</strain>
    </source>
</reference>
<feature type="region of interest" description="Disordered" evidence="1">
    <location>
        <begin position="516"/>
        <end position="544"/>
    </location>
</feature>
<organism evidence="2 3">
    <name type="scientific">Cucurbitaria berberidis CBS 394.84</name>
    <dbReference type="NCBI Taxonomy" id="1168544"/>
    <lineage>
        <taxon>Eukaryota</taxon>
        <taxon>Fungi</taxon>
        <taxon>Dikarya</taxon>
        <taxon>Ascomycota</taxon>
        <taxon>Pezizomycotina</taxon>
        <taxon>Dothideomycetes</taxon>
        <taxon>Pleosporomycetidae</taxon>
        <taxon>Pleosporales</taxon>
        <taxon>Pleosporineae</taxon>
        <taxon>Cucurbitariaceae</taxon>
        <taxon>Cucurbitaria</taxon>
    </lineage>
</organism>
<dbReference type="RefSeq" id="XP_040784851.1">
    <property type="nucleotide sequence ID" value="XM_040938403.1"/>
</dbReference>
<feature type="region of interest" description="Disordered" evidence="1">
    <location>
        <begin position="116"/>
        <end position="157"/>
    </location>
</feature>
<evidence type="ECO:0000313" key="2">
    <source>
        <dbReference type="EMBL" id="KAF1842288.1"/>
    </source>
</evidence>
<feature type="region of interest" description="Disordered" evidence="1">
    <location>
        <begin position="593"/>
        <end position="615"/>
    </location>
</feature>
<feature type="compositionally biased region" description="Basic residues" evidence="1">
    <location>
        <begin position="519"/>
        <end position="528"/>
    </location>
</feature>
<evidence type="ECO:0000256" key="1">
    <source>
        <dbReference type="SAM" id="MobiDB-lite"/>
    </source>
</evidence>
<evidence type="ECO:0000313" key="3">
    <source>
        <dbReference type="Proteomes" id="UP000800039"/>
    </source>
</evidence>
<feature type="compositionally biased region" description="Polar residues" evidence="1">
    <location>
        <begin position="216"/>
        <end position="232"/>
    </location>
</feature>
<dbReference type="OrthoDB" id="3694353at2759"/>
<accession>A0A9P4L5R7</accession>
<feature type="compositionally biased region" description="Polar residues" evidence="1">
    <location>
        <begin position="597"/>
        <end position="608"/>
    </location>
</feature>
<feature type="compositionally biased region" description="Basic and acidic residues" evidence="1">
    <location>
        <begin position="19"/>
        <end position="36"/>
    </location>
</feature>
<dbReference type="Proteomes" id="UP000800039">
    <property type="component" value="Unassembled WGS sequence"/>
</dbReference>
<gene>
    <name evidence="2" type="ORF">K460DRAFT_435680</name>
</gene>
<dbReference type="GeneID" id="63855659"/>
<feature type="region of interest" description="Disordered" evidence="1">
    <location>
        <begin position="1"/>
        <end position="52"/>
    </location>
</feature>
<name>A0A9P4L5R7_9PLEO</name>
<sequence length="806" mass="89520">MAQPPSIPATNATLGKRARSVDTDTSSKRACSDEYHNLGSDESVYPPRNTTPYMVSPSFLDFEDSPEPVVASIGSAPAVYPDRRYRQAVLQMNGQEPPTTNMCHHPPSVRLAMPSLENGQHPSPPLFGNLGHFSQRKPPPYTAQSTQSQRQLPSPSVPLIHKPKQASLQPNRGTISLGEGSPVTYPIDLDGNTSSPWSGSSVAYDNYFHIVTPSSVTASRNTPSCSPKQGTQHPVVGEKRPLDMPEEEDQKQAAAKKARIDRTEVDLVLYENNKDAIESLWKAGRKDPKARWFEKLYAWKDTVKRPAQRPNPRKPKVEQPDRNRRIAPAQLPNNLTRTSDMTSPVEIVYIRQRWESSKPGEQKHPMNKVLVPDYPQEDTIENSRLRSNGNYSCRHINREFNCCKNGLSRAQKQTSIYKGLISWKREVERLIEQGDLHIAHKTWNQWHDANIRDKTGVAAQRRNRIDALLQPVQGPHQNLLAPASQGTVHLNQQQARHPVKRASLASALPIPSVEESNKVRRLSARPHRPSVMPAGTMQRPVSSGSDIARSTYQVSAPTTVPNDTAFSPWVGLPPPVNVIQPAQSISQKLVATEQKSDSTGPPTKNVVQVTPKPIPNPEFRIRQHAMEAIQRQIGMNSTARARNKEAEGVTIGGIDLSKEPISQDLPGVMKRVICALRLTAVEAAKASPKPEVLASVEVSKAAFNKEPETIETPLWDLFDCLPGETWEQLCAYPLEDDLFLSTASNTGMHTSTETDDKMTLAEEHEWILKQHGAPAAVLEASTSFEEFQHAMGTFDAWESEGYKLFP</sequence>
<feature type="region of interest" description="Disordered" evidence="1">
    <location>
        <begin position="303"/>
        <end position="327"/>
    </location>
</feature>
<proteinExistence type="predicted"/>
<protein>
    <submittedName>
        <fullName evidence="2">Uncharacterized protein</fullName>
    </submittedName>
</protein>
<feature type="compositionally biased region" description="Polar residues" evidence="1">
    <location>
        <begin position="142"/>
        <end position="154"/>
    </location>
</feature>
<feature type="region of interest" description="Disordered" evidence="1">
    <location>
        <begin position="216"/>
        <end position="247"/>
    </location>
</feature>
<feature type="compositionally biased region" description="Basic and acidic residues" evidence="1">
    <location>
        <begin position="315"/>
        <end position="324"/>
    </location>
</feature>